<dbReference type="EMBL" id="AAXF02000035">
    <property type="protein sequence ID" value="EDO13738.1"/>
    <property type="molecule type" value="Genomic_DNA"/>
</dbReference>
<name>A0AAN3D9H5_BACO1</name>
<evidence type="ECO:0000313" key="1">
    <source>
        <dbReference type="EMBL" id="EDO12982.1"/>
    </source>
</evidence>
<evidence type="ECO:0000313" key="3">
    <source>
        <dbReference type="Proteomes" id="UP000005475"/>
    </source>
</evidence>
<gene>
    <name evidence="2" type="ORF">BACOVA_00635</name>
    <name evidence="1" type="ORF">BACOVA_01489</name>
</gene>
<dbReference type="AlphaFoldDB" id="A0AAN3D9H5"/>
<protein>
    <submittedName>
        <fullName evidence="1">Uncharacterized protein</fullName>
    </submittedName>
</protein>
<accession>A0AAN3D9H5</accession>
<dbReference type="EMBL" id="AAXF02000043">
    <property type="protein sequence ID" value="EDO12982.1"/>
    <property type="molecule type" value="Genomic_DNA"/>
</dbReference>
<reference evidence="1 3" key="1">
    <citation type="submission" date="2007-03" db="EMBL/GenBank/DDBJ databases">
        <authorList>
            <person name="Fulton L."/>
            <person name="Clifton S."/>
            <person name="Fulton B."/>
            <person name="Xu J."/>
            <person name="Minx P."/>
            <person name="Pepin K.H."/>
            <person name="Johnson M."/>
            <person name="Thiruvilangam P."/>
            <person name="Bhonagiri V."/>
            <person name="Nash W.E."/>
            <person name="Mardis E.R."/>
            <person name="Wilson R.K."/>
        </authorList>
    </citation>
    <scope>NUCLEOTIDE SEQUENCE [LARGE SCALE GENOMIC DNA]</scope>
    <source>
        <strain evidence="1">ATCC 8483</strain>
        <strain evidence="3">ATCC 8483 / DSM 1896 / JCM 5824 / BCRC 10623 / CCUG 4943 / NCTC 11153</strain>
    </source>
</reference>
<reference evidence="1" key="3">
    <citation type="submission" date="2013-11" db="EMBL/GenBank/DDBJ databases">
        <title>Draft genome sequence of Bacteroides ovatus (ATCC 8483).</title>
        <authorList>
            <person name="Sudarsanam P."/>
            <person name="Ley R."/>
            <person name="Guruge J."/>
            <person name="Turnbaugh P.J."/>
            <person name="Mahowald M."/>
            <person name="Liep D."/>
            <person name="Gordon J."/>
        </authorList>
    </citation>
    <scope>NUCLEOTIDE SEQUENCE</scope>
    <source>
        <strain evidence="1">ATCC 8483</strain>
    </source>
</reference>
<evidence type="ECO:0000313" key="2">
    <source>
        <dbReference type="EMBL" id="EDO13738.1"/>
    </source>
</evidence>
<reference evidence="3" key="2">
    <citation type="submission" date="2007-04" db="EMBL/GenBank/DDBJ databases">
        <title>Draft genome sequence of Bacteroides ovatus (ATCC 8483).</title>
        <authorList>
            <person name="Sudarsanam P."/>
            <person name="Ley R."/>
            <person name="Guruge J."/>
            <person name="Turnbaugh P.J."/>
            <person name="Mahowald M."/>
            <person name="Liep D."/>
            <person name="Gordon J."/>
        </authorList>
    </citation>
    <scope>NUCLEOTIDE SEQUENCE [LARGE SCALE GENOMIC DNA]</scope>
    <source>
        <strain evidence="2">ATCC 8483</strain>
        <strain evidence="3">ATCC 8483 / DSM 1896 / JCM 5824 / BCRC 10623 / CCUG 4943 / NCTC 11153</strain>
    </source>
</reference>
<proteinExistence type="predicted"/>
<organism evidence="1 3">
    <name type="scientific">Bacteroides ovatus (strain ATCC 8483 / DSM 1896 / JCM 5824 / BCRC 10623 / CCUG 4943 / NCTC 11153)</name>
    <dbReference type="NCBI Taxonomy" id="411476"/>
    <lineage>
        <taxon>Bacteria</taxon>
        <taxon>Pseudomonadati</taxon>
        <taxon>Bacteroidota</taxon>
        <taxon>Bacteroidia</taxon>
        <taxon>Bacteroidales</taxon>
        <taxon>Bacteroidaceae</taxon>
        <taxon>Bacteroides</taxon>
    </lineage>
</organism>
<dbReference type="Proteomes" id="UP000005475">
    <property type="component" value="Unassembled WGS sequence"/>
</dbReference>
<sequence>MFEYAILIEGSNSNTNTSIRIKRLKESKQGRMADALALGGDEGRDKLR</sequence>
<comment type="caution">
    <text evidence="1">The sequence shown here is derived from an EMBL/GenBank/DDBJ whole genome shotgun (WGS) entry which is preliminary data.</text>
</comment>